<reference evidence="2 3" key="1">
    <citation type="submission" date="2018-04" db="EMBL/GenBank/DDBJ databases">
        <authorList>
            <person name="Zhang X."/>
            <person name="Yuan J."/>
            <person name="Li F."/>
            <person name="Xiang J."/>
        </authorList>
    </citation>
    <scope>NUCLEOTIDE SEQUENCE [LARGE SCALE GENOMIC DNA]</scope>
    <source>
        <tissue evidence="2">Muscle</tissue>
    </source>
</reference>
<evidence type="ECO:0000313" key="2">
    <source>
        <dbReference type="EMBL" id="ROT79194.1"/>
    </source>
</evidence>
<evidence type="ECO:0000313" key="3">
    <source>
        <dbReference type="Proteomes" id="UP000283509"/>
    </source>
</evidence>
<sequence>MRSVPDRDDFRKKQVSLDDHYINKINLASSNTPLPLSLPLPSLPLPSVTSLPPLPSLLLPPPLPFSPPHSPTPSPPPLPTLPPLPPSPPPSSPLLPPSPSGPSPPPSLPSLPPPSLLPPSPLIIPLTPLPPPPPPPPSSPPPFINSPPPSPPPPPPLTPSVPCPLLSPLPPFSHLPYEKKGNWPRESEESTRLTSSTSASQSERSSHRLLDCDWSRLDCVISFPAIHGCFCFNFFFSPVSLFHLSLISLSLRLRSTSPPVRWRLPQCGWPSSSSLRTSHISARLLLLPLLAVLLPPALYAELFSGPSPVRWSPTACVYLGLPPSSLCPPSLLPRSLFFCSNAFSYIFPCLLPSPGTVPLLDAPEACPCLALPRKNLSPLAHGRRQGTRRCHVVRREAWPDGKKKVTVCFRTAGEGTDEKCPFRLLPASLSPPVSLTP</sequence>
<feature type="compositionally biased region" description="Low complexity" evidence="1">
    <location>
        <begin position="192"/>
        <end position="202"/>
    </location>
</feature>
<keyword evidence="3" id="KW-1185">Reference proteome</keyword>
<organism evidence="2 3">
    <name type="scientific">Penaeus vannamei</name>
    <name type="common">Whiteleg shrimp</name>
    <name type="synonym">Litopenaeus vannamei</name>
    <dbReference type="NCBI Taxonomy" id="6689"/>
    <lineage>
        <taxon>Eukaryota</taxon>
        <taxon>Metazoa</taxon>
        <taxon>Ecdysozoa</taxon>
        <taxon>Arthropoda</taxon>
        <taxon>Crustacea</taxon>
        <taxon>Multicrustacea</taxon>
        <taxon>Malacostraca</taxon>
        <taxon>Eumalacostraca</taxon>
        <taxon>Eucarida</taxon>
        <taxon>Decapoda</taxon>
        <taxon>Dendrobranchiata</taxon>
        <taxon>Penaeoidea</taxon>
        <taxon>Penaeidae</taxon>
        <taxon>Penaeus</taxon>
    </lineage>
</organism>
<feature type="compositionally biased region" description="Pro residues" evidence="1">
    <location>
        <begin position="52"/>
        <end position="161"/>
    </location>
</feature>
<dbReference type="AlphaFoldDB" id="A0A3R7MCS9"/>
<feature type="compositionally biased region" description="Basic and acidic residues" evidence="1">
    <location>
        <begin position="177"/>
        <end position="191"/>
    </location>
</feature>
<comment type="caution">
    <text evidence="2">The sequence shown here is derived from an EMBL/GenBank/DDBJ whole genome shotgun (WGS) entry which is preliminary data.</text>
</comment>
<evidence type="ECO:0000256" key="1">
    <source>
        <dbReference type="SAM" id="MobiDB-lite"/>
    </source>
</evidence>
<proteinExistence type="predicted"/>
<protein>
    <submittedName>
        <fullName evidence="2">Uncharacterized protein</fullName>
    </submittedName>
</protein>
<name>A0A3R7MCS9_PENVA</name>
<reference evidence="2 3" key="2">
    <citation type="submission" date="2019-01" db="EMBL/GenBank/DDBJ databases">
        <title>The decoding of complex shrimp genome reveals the adaptation for benthos swimmer, frequently molting mechanism and breeding impact on genome.</title>
        <authorList>
            <person name="Sun Y."/>
            <person name="Gao Y."/>
            <person name="Yu Y."/>
        </authorList>
    </citation>
    <scope>NUCLEOTIDE SEQUENCE [LARGE SCALE GENOMIC DNA]</scope>
    <source>
        <tissue evidence="2">Muscle</tissue>
    </source>
</reference>
<feature type="region of interest" description="Disordered" evidence="1">
    <location>
        <begin position="177"/>
        <end position="202"/>
    </location>
</feature>
<dbReference type="EMBL" id="QCYY01001278">
    <property type="protein sequence ID" value="ROT79194.1"/>
    <property type="molecule type" value="Genomic_DNA"/>
</dbReference>
<accession>A0A3R7MCS9</accession>
<feature type="region of interest" description="Disordered" evidence="1">
    <location>
        <begin position="32"/>
        <end position="161"/>
    </location>
</feature>
<dbReference type="Proteomes" id="UP000283509">
    <property type="component" value="Unassembled WGS sequence"/>
</dbReference>
<dbReference type="PRINTS" id="PR01217">
    <property type="entry name" value="PRICHEXTENSN"/>
</dbReference>
<gene>
    <name evidence="2" type="ORF">C7M84_002091</name>
</gene>